<proteinExistence type="predicted"/>
<keyword evidence="2" id="KW-1185">Reference proteome</keyword>
<protein>
    <submittedName>
        <fullName evidence="1">Uncharacterized protein</fullName>
    </submittedName>
</protein>
<evidence type="ECO:0000313" key="1">
    <source>
        <dbReference type="EMBL" id="GHG08883.1"/>
    </source>
</evidence>
<name>A0ABQ3KDM0_9PSEU</name>
<sequence>MAVAAHAAKAVPCLKSEGAGNRIVASLLLPERRHATEPVIPLPVADLGPAVERGSVAFSLVRVGMNGVVAARVPLERLRWAPGLPLRLSVSSGLLVVAPSEKPSGTSIPPRMSLTLPARMRARCRIRAEDQVLLAALLEHDLLVVYPQHVLYTMVTTFHDNLVDIPDRTAHEN</sequence>
<comment type="caution">
    <text evidence="1">The sequence shown here is derived from an EMBL/GenBank/DDBJ whole genome shotgun (WGS) entry which is preliminary data.</text>
</comment>
<gene>
    <name evidence="1" type="ORF">GCM10017567_27130</name>
</gene>
<evidence type="ECO:0000313" key="2">
    <source>
        <dbReference type="Proteomes" id="UP000649955"/>
    </source>
</evidence>
<dbReference type="Proteomes" id="UP000649955">
    <property type="component" value="Unassembled WGS sequence"/>
</dbReference>
<organism evidence="1 2">
    <name type="scientific">Amycolatopsis bullii</name>
    <dbReference type="NCBI Taxonomy" id="941987"/>
    <lineage>
        <taxon>Bacteria</taxon>
        <taxon>Bacillati</taxon>
        <taxon>Actinomycetota</taxon>
        <taxon>Actinomycetes</taxon>
        <taxon>Pseudonocardiales</taxon>
        <taxon>Pseudonocardiaceae</taxon>
        <taxon>Amycolatopsis</taxon>
    </lineage>
</organism>
<dbReference type="EMBL" id="BNAW01000008">
    <property type="protein sequence ID" value="GHG08883.1"/>
    <property type="molecule type" value="Genomic_DNA"/>
</dbReference>
<reference evidence="2" key="1">
    <citation type="journal article" date="2019" name="Int. J. Syst. Evol. Microbiol.">
        <title>The Global Catalogue of Microorganisms (GCM) 10K type strain sequencing project: providing services to taxonomists for standard genome sequencing and annotation.</title>
        <authorList>
            <consortium name="The Broad Institute Genomics Platform"/>
            <consortium name="The Broad Institute Genome Sequencing Center for Infectious Disease"/>
            <person name="Wu L."/>
            <person name="Ma J."/>
        </authorList>
    </citation>
    <scope>NUCLEOTIDE SEQUENCE [LARGE SCALE GENOMIC DNA]</scope>
    <source>
        <strain evidence="2">CGMCC 4.7680</strain>
    </source>
</reference>
<accession>A0ABQ3KDM0</accession>